<keyword evidence="2" id="KW-1185">Reference proteome</keyword>
<accession>A0A0V1BTA9</accession>
<gene>
    <name evidence="1" type="ORF">T01_5044</name>
</gene>
<name>A0A0V1BTA9_TRISP</name>
<dbReference type="AlphaFoldDB" id="A0A0V1BTA9"/>
<reference evidence="1 2" key="1">
    <citation type="submission" date="2015-01" db="EMBL/GenBank/DDBJ databases">
        <title>Evolution of Trichinella species and genotypes.</title>
        <authorList>
            <person name="Korhonen P.K."/>
            <person name="Edoardo P."/>
            <person name="Giuseppe L.R."/>
            <person name="Gasser R.B."/>
        </authorList>
    </citation>
    <scope>NUCLEOTIDE SEQUENCE [LARGE SCALE GENOMIC DNA]</scope>
    <source>
        <strain evidence="1">ISS3</strain>
    </source>
</reference>
<evidence type="ECO:0000313" key="1">
    <source>
        <dbReference type="EMBL" id="KRY40453.1"/>
    </source>
</evidence>
<dbReference type="Proteomes" id="UP000054776">
    <property type="component" value="Unassembled WGS sequence"/>
</dbReference>
<comment type="caution">
    <text evidence="1">The sequence shown here is derived from an EMBL/GenBank/DDBJ whole genome shotgun (WGS) entry which is preliminary data.</text>
</comment>
<organism evidence="1 2">
    <name type="scientific">Trichinella spiralis</name>
    <name type="common">Trichina worm</name>
    <dbReference type="NCBI Taxonomy" id="6334"/>
    <lineage>
        <taxon>Eukaryota</taxon>
        <taxon>Metazoa</taxon>
        <taxon>Ecdysozoa</taxon>
        <taxon>Nematoda</taxon>
        <taxon>Enoplea</taxon>
        <taxon>Dorylaimia</taxon>
        <taxon>Trichinellida</taxon>
        <taxon>Trichinellidae</taxon>
        <taxon>Trichinella</taxon>
    </lineage>
</organism>
<evidence type="ECO:0000313" key="2">
    <source>
        <dbReference type="Proteomes" id="UP000054776"/>
    </source>
</evidence>
<dbReference type="InParanoid" id="A0A0V1BTA9"/>
<proteinExistence type="predicted"/>
<dbReference type="EMBL" id="JYDH01000012">
    <property type="protein sequence ID" value="KRY40453.1"/>
    <property type="molecule type" value="Genomic_DNA"/>
</dbReference>
<protein>
    <submittedName>
        <fullName evidence="1">Uncharacterized protein</fullName>
    </submittedName>
</protein>
<sequence>MVLIAVSILSSKSFFICPDSHILPLLKNNCTAHIKKHVVKACYLLKLILRSYITAIIFCKRKTSIMQEFEIKNIGFKICNAAALGYFWTNIVELHYFDDKNKYCIRSNHTGNT</sequence>